<dbReference type="Pfam" id="PF26056">
    <property type="entry name" value="DUF8017"/>
    <property type="match status" value="1"/>
</dbReference>
<dbReference type="Proteomes" id="UP000199055">
    <property type="component" value="Unassembled WGS sequence"/>
</dbReference>
<dbReference type="STRING" id="403935.SAMN05216481_104336"/>
<gene>
    <name evidence="4" type="ORF">SAMN05216481_104336</name>
</gene>
<proteinExistence type="predicted"/>
<feature type="transmembrane region" description="Helical" evidence="2">
    <location>
        <begin position="114"/>
        <end position="137"/>
    </location>
</feature>
<feature type="region of interest" description="Disordered" evidence="1">
    <location>
        <begin position="142"/>
        <end position="190"/>
    </location>
</feature>
<protein>
    <recommendedName>
        <fullName evidence="3">DUF8017 domain-containing protein</fullName>
    </recommendedName>
</protein>
<evidence type="ECO:0000256" key="1">
    <source>
        <dbReference type="SAM" id="MobiDB-lite"/>
    </source>
</evidence>
<feature type="compositionally biased region" description="Gly residues" evidence="1">
    <location>
        <begin position="1"/>
        <end position="10"/>
    </location>
</feature>
<accession>A0A1H9DXV7</accession>
<feature type="region of interest" description="Disordered" evidence="1">
    <location>
        <begin position="1"/>
        <end position="111"/>
    </location>
</feature>
<reference evidence="4 5" key="1">
    <citation type="submission" date="2016-10" db="EMBL/GenBank/DDBJ databases">
        <authorList>
            <person name="de Groot N.N."/>
        </authorList>
    </citation>
    <scope>NUCLEOTIDE SEQUENCE [LARGE SCALE GENOMIC DNA]</scope>
    <source>
        <strain evidence="4 5">CGMCC 4.3519</strain>
    </source>
</reference>
<feature type="compositionally biased region" description="Basic and acidic residues" evidence="1">
    <location>
        <begin position="168"/>
        <end position="187"/>
    </location>
</feature>
<keyword evidence="5" id="KW-1185">Reference proteome</keyword>
<keyword evidence="2" id="KW-0812">Transmembrane</keyword>
<name>A0A1H9DXV7_9ACTN</name>
<dbReference type="EMBL" id="FOET01000004">
    <property type="protein sequence ID" value="SEQ18127.1"/>
    <property type="molecule type" value="Genomic_DNA"/>
</dbReference>
<evidence type="ECO:0000259" key="3">
    <source>
        <dbReference type="Pfam" id="PF26056"/>
    </source>
</evidence>
<feature type="domain" description="DUF8017" evidence="3">
    <location>
        <begin position="187"/>
        <end position="376"/>
    </location>
</feature>
<feature type="compositionally biased region" description="Low complexity" evidence="1">
    <location>
        <begin position="40"/>
        <end position="62"/>
    </location>
</feature>
<keyword evidence="2" id="KW-1133">Transmembrane helix</keyword>
<feature type="compositionally biased region" description="Gly residues" evidence="1">
    <location>
        <begin position="102"/>
        <end position="111"/>
    </location>
</feature>
<feature type="compositionally biased region" description="Low complexity" evidence="1">
    <location>
        <begin position="145"/>
        <end position="162"/>
    </location>
</feature>
<evidence type="ECO:0000313" key="4">
    <source>
        <dbReference type="EMBL" id="SEQ18127.1"/>
    </source>
</evidence>
<keyword evidence="2" id="KW-0472">Membrane</keyword>
<evidence type="ECO:0000256" key="2">
    <source>
        <dbReference type="SAM" id="Phobius"/>
    </source>
</evidence>
<organism evidence="4 5">
    <name type="scientific">Streptomyces radiopugnans</name>
    <dbReference type="NCBI Taxonomy" id="403935"/>
    <lineage>
        <taxon>Bacteria</taxon>
        <taxon>Bacillati</taxon>
        <taxon>Actinomycetota</taxon>
        <taxon>Actinomycetes</taxon>
        <taxon>Kitasatosporales</taxon>
        <taxon>Streptomycetaceae</taxon>
        <taxon>Streptomyces</taxon>
    </lineage>
</organism>
<dbReference type="InterPro" id="IPR058330">
    <property type="entry name" value="DUF8017"/>
</dbReference>
<feature type="compositionally biased region" description="Gly residues" evidence="1">
    <location>
        <begin position="80"/>
        <end position="90"/>
    </location>
</feature>
<evidence type="ECO:0000313" key="5">
    <source>
        <dbReference type="Proteomes" id="UP000199055"/>
    </source>
</evidence>
<dbReference type="AlphaFoldDB" id="A0A1H9DXV7"/>
<sequence>MHGPARGGACTGCVPKRGRPWPGRGGGSSVLAMWPGQQPPGGEQNPQNQQPNPYQTPGYQTPNPYQTPGYQAPNPYRGPGYQGQPGGQWGQPGAPGAPQPPQGGGRSGKGGRNAAIAIVAAVAVIAAAVVTGVLVLADDDKGEKAAGPGSSVSPSPEPSTAEPSEDAGAERDDPTNPRDGLTPEKPDPVVSGWKVVTNAKHHNAFDVPADWKVGTETTIIGYGQKDEDDPFSGPQVAFSAPAFYKESWCKVGNSKYTRAIVGSKGGQGSRNTAEGAEIAAENFVYFAYGEQKDTVKLTKAKKFSNEHGITGHIASATAIGVEKENKCDSDGKVVTVSWIDGSNDLRIWVLVTDAGVDDEVSRATIDKMTGSLRPYAEED</sequence>